<name>A0A841L4K4_9FIRM</name>
<evidence type="ECO:0000313" key="2">
    <source>
        <dbReference type="Proteomes" id="UP000579281"/>
    </source>
</evidence>
<keyword evidence="2" id="KW-1185">Reference proteome</keyword>
<evidence type="ECO:0000313" key="1">
    <source>
        <dbReference type="EMBL" id="MBB6217329.1"/>
    </source>
</evidence>
<dbReference type="EMBL" id="JACHEN010000022">
    <property type="protein sequence ID" value="MBB6217329.1"/>
    <property type="molecule type" value="Genomic_DNA"/>
</dbReference>
<gene>
    <name evidence="1" type="ORF">HNQ80_003448</name>
</gene>
<reference evidence="1 2" key="1">
    <citation type="submission" date="2020-08" db="EMBL/GenBank/DDBJ databases">
        <title>Genomic Encyclopedia of Type Strains, Phase IV (KMG-IV): sequencing the most valuable type-strain genomes for metagenomic binning, comparative biology and taxonomic classification.</title>
        <authorList>
            <person name="Goeker M."/>
        </authorList>
    </citation>
    <scope>NUCLEOTIDE SEQUENCE [LARGE SCALE GENOMIC DNA]</scope>
    <source>
        <strain evidence="1 2">DSM 103526</strain>
    </source>
</reference>
<dbReference type="AlphaFoldDB" id="A0A841L4K4"/>
<comment type="caution">
    <text evidence="1">The sequence shown here is derived from an EMBL/GenBank/DDBJ whole genome shotgun (WGS) entry which is preliminary data.</text>
</comment>
<dbReference type="RefSeq" id="WP_184311828.1">
    <property type="nucleotide sequence ID" value="NZ_JACHEN010000022.1"/>
</dbReference>
<protein>
    <submittedName>
        <fullName evidence="1">Uncharacterized protein</fullName>
    </submittedName>
</protein>
<dbReference type="Proteomes" id="UP000579281">
    <property type="component" value="Unassembled WGS sequence"/>
</dbReference>
<organism evidence="1 2">
    <name type="scientific">Anaerosolibacter carboniphilus</name>
    <dbReference type="NCBI Taxonomy" id="1417629"/>
    <lineage>
        <taxon>Bacteria</taxon>
        <taxon>Bacillati</taxon>
        <taxon>Bacillota</taxon>
        <taxon>Clostridia</taxon>
        <taxon>Peptostreptococcales</taxon>
        <taxon>Thermotaleaceae</taxon>
        <taxon>Anaerosolibacter</taxon>
    </lineage>
</organism>
<accession>A0A841L4K4</accession>
<sequence length="47" mass="5791">METKYYKTWDEYIKEHPEIDEKLIPVIAPKIQSYEEMMFSFVMTLLM</sequence>
<proteinExistence type="predicted"/>